<evidence type="ECO:0000256" key="2">
    <source>
        <dbReference type="SAM" id="SignalP"/>
    </source>
</evidence>
<protein>
    <submittedName>
        <fullName evidence="3">Uncharacterized protein</fullName>
    </submittedName>
</protein>
<sequence>MAFFSRVQSVLFSLLLMLTLNSPHSTGLRVSFGGEGGGKQEILLYFALLRPPEPPPYLTLSLSLSLGSPIFLFVCGFRMRGEAKRARRDSRVVEPFRSPIDQ</sequence>
<dbReference type="RefSeq" id="XP_024773033.1">
    <property type="nucleotide sequence ID" value="XM_024915353.1"/>
</dbReference>
<keyword evidence="1" id="KW-0812">Transmembrane</keyword>
<accession>A0A2T4A8I6</accession>
<reference evidence="3 4" key="1">
    <citation type="submission" date="2016-07" db="EMBL/GenBank/DDBJ databases">
        <title>Multiple horizontal gene transfer events from other fungi enriched the ability of initially mycotrophic Trichoderma (Ascomycota) to feed on dead plant biomass.</title>
        <authorList>
            <consortium name="DOE Joint Genome Institute"/>
            <person name="Aerts A."/>
            <person name="Atanasova L."/>
            <person name="Chenthamara K."/>
            <person name="Zhang J."/>
            <person name="Grujic M."/>
            <person name="Henrissat B."/>
            <person name="Kuo A."/>
            <person name="Salamov A."/>
            <person name="Lipzen A."/>
            <person name="Labutti K."/>
            <person name="Barry K."/>
            <person name="Miao Y."/>
            <person name="Rahimi M.J."/>
            <person name="Shen Q."/>
            <person name="Grigoriev I.V."/>
            <person name="Kubicek C.P."/>
            <person name="Druzhinina I.S."/>
        </authorList>
    </citation>
    <scope>NUCLEOTIDE SEQUENCE [LARGE SCALE GENOMIC DNA]</scope>
    <source>
        <strain evidence="3 4">CBS 226.95</strain>
    </source>
</reference>
<evidence type="ECO:0000256" key="1">
    <source>
        <dbReference type="SAM" id="Phobius"/>
    </source>
</evidence>
<gene>
    <name evidence="3" type="ORF">M431DRAFT_460922</name>
</gene>
<dbReference type="Proteomes" id="UP000241690">
    <property type="component" value="Unassembled WGS sequence"/>
</dbReference>
<proteinExistence type="predicted"/>
<organism evidence="3 4">
    <name type="scientific">Trichoderma harzianum CBS 226.95</name>
    <dbReference type="NCBI Taxonomy" id="983964"/>
    <lineage>
        <taxon>Eukaryota</taxon>
        <taxon>Fungi</taxon>
        <taxon>Dikarya</taxon>
        <taxon>Ascomycota</taxon>
        <taxon>Pezizomycotina</taxon>
        <taxon>Sordariomycetes</taxon>
        <taxon>Hypocreomycetidae</taxon>
        <taxon>Hypocreales</taxon>
        <taxon>Hypocreaceae</taxon>
        <taxon>Trichoderma</taxon>
    </lineage>
</organism>
<evidence type="ECO:0000313" key="4">
    <source>
        <dbReference type="Proteomes" id="UP000241690"/>
    </source>
</evidence>
<keyword evidence="1" id="KW-0472">Membrane</keyword>
<feature type="transmembrane region" description="Helical" evidence="1">
    <location>
        <begin position="57"/>
        <end position="77"/>
    </location>
</feature>
<keyword evidence="2" id="KW-0732">Signal</keyword>
<feature type="chain" id="PRO_5015406870" evidence="2">
    <location>
        <begin position="28"/>
        <end position="102"/>
    </location>
</feature>
<name>A0A2T4A8I6_TRIHA</name>
<dbReference type="GeneID" id="36623920"/>
<evidence type="ECO:0000313" key="3">
    <source>
        <dbReference type="EMBL" id="PTB53356.1"/>
    </source>
</evidence>
<keyword evidence="4" id="KW-1185">Reference proteome</keyword>
<dbReference type="EMBL" id="KZ679682">
    <property type="protein sequence ID" value="PTB53356.1"/>
    <property type="molecule type" value="Genomic_DNA"/>
</dbReference>
<feature type="signal peptide" evidence="2">
    <location>
        <begin position="1"/>
        <end position="27"/>
    </location>
</feature>
<keyword evidence="1" id="KW-1133">Transmembrane helix</keyword>
<dbReference type="AlphaFoldDB" id="A0A2T4A8I6"/>